<dbReference type="InterPro" id="IPR037171">
    <property type="entry name" value="NagB/RpiA_transferase-like"/>
</dbReference>
<dbReference type="Gene3D" id="3.40.50.10420">
    <property type="entry name" value="NagB/RpiA/CoA transferase-like"/>
    <property type="match status" value="1"/>
</dbReference>
<dbReference type="GO" id="GO:0035999">
    <property type="term" value="P:tetrahydrofolate interconversion"/>
    <property type="evidence" value="ECO:0007669"/>
    <property type="project" value="TreeGrafter"/>
</dbReference>
<dbReference type="EnsemblMetazoa" id="tetur37g00070.1">
    <property type="protein sequence ID" value="tetur37g00070.1"/>
    <property type="gene ID" value="tetur37g00070"/>
</dbReference>
<proteinExistence type="inferred from homology"/>
<comment type="similarity">
    <text evidence="1 7">Belongs to the 5-formyltetrahydrofolate cyclo-ligase family.</text>
</comment>
<name>T1L3X8_TETUR</name>
<dbReference type="NCBIfam" id="TIGR02727">
    <property type="entry name" value="MTHFS_bact"/>
    <property type="match status" value="1"/>
</dbReference>
<dbReference type="STRING" id="32264.T1L3X8"/>
<feature type="binding site" evidence="6">
    <location>
        <position position="61"/>
    </location>
    <ligand>
        <name>substrate</name>
    </ligand>
</feature>
<keyword evidence="9" id="KW-1185">Reference proteome</keyword>
<keyword evidence="3 6" id="KW-0067">ATP-binding</keyword>
<dbReference type="Proteomes" id="UP000015104">
    <property type="component" value="Unassembled WGS sequence"/>
</dbReference>
<dbReference type="EMBL" id="CAEY01001062">
    <property type="status" value="NOT_ANNOTATED_CDS"/>
    <property type="molecule type" value="Genomic_DNA"/>
</dbReference>
<evidence type="ECO:0000256" key="7">
    <source>
        <dbReference type="RuleBase" id="RU361279"/>
    </source>
</evidence>
<evidence type="ECO:0000256" key="2">
    <source>
        <dbReference type="ARBA" id="ARBA00022741"/>
    </source>
</evidence>
<evidence type="ECO:0000313" key="9">
    <source>
        <dbReference type="Proteomes" id="UP000015104"/>
    </source>
</evidence>
<dbReference type="InterPro" id="IPR024185">
    <property type="entry name" value="FTHF_cligase-like_sf"/>
</dbReference>
<feature type="binding site" evidence="6">
    <location>
        <begin position="143"/>
        <end position="151"/>
    </location>
    <ligand>
        <name>ATP</name>
        <dbReference type="ChEBI" id="CHEBI:30616"/>
    </ligand>
</feature>
<dbReference type="KEGG" id="tut:107370074"/>
<evidence type="ECO:0000256" key="6">
    <source>
        <dbReference type="PIRSR" id="PIRSR006806-1"/>
    </source>
</evidence>
<gene>
    <name evidence="8" type="primary">107370074</name>
</gene>
<dbReference type="PANTHER" id="PTHR23407:SF1">
    <property type="entry name" value="5-FORMYLTETRAHYDROFOLATE CYCLO-LIGASE"/>
    <property type="match status" value="1"/>
</dbReference>
<keyword evidence="2 6" id="KW-0547">Nucleotide-binding</keyword>
<dbReference type="PANTHER" id="PTHR23407">
    <property type="entry name" value="ATPASE INHIBITOR/5-FORMYLTETRAHYDROFOLATE CYCLO-LIGASE"/>
    <property type="match status" value="1"/>
</dbReference>
<dbReference type="SUPFAM" id="SSF100950">
    <property type="entry name" value="NagB/RpiA/CoA transferase-like"/>
    <property type="match status" value="1"/>
</dbReference>
<comment type="catalytic activity">
    <reaction evidence="4 7">
        <text>(6S)-5-formyl-5,6,7,8-tetrahydrofolate + ATP = (6R)-5,10-methenyltetrahydrofolate + ADP + phosphate</text>
        <dbReference type="Rhea" id="RHEA:10488"/>
        <dbReference type="ChEBI" id="CHEBI:30616"/>
        <dbReference type="ChEBI" id="CHEBI:43474"/>
        <dbReference type="ChEBI" id="CHEBI:57455"/>
        <dbReference type="ChEBI" id="CHEBI:57457"/>
        <dbReference type="ChEBI" id="CHEBI:456216"/>
        <dbReference type="EC" id="6.3.3.2"/>
    </reaction>
</comment>
<protein>
    <recommendedName>
        <fullName evidence="5 7">5-formyltetrahydrofolate cyclo-ligase</fullName>
        <ecNumber evidence="5 7">6.3.3.2</ecNumber>
    </recommendedName>
</protein>
<sequence length="198" mass="22719">MADKTIKAAKKLMRTEVTNILSTMSEANREQQSNEIFEKLMNNEKFKQSQRVSVFINMADEIKTAKIIEEIFKQGKRCFIPRIILKSKHMDMVEMSSLEEIHNLPTIKWGMRQPEVVDKEAMDVGGLDFMVVPGVAFGPDCSRLGHGSGYYDYYFARYKAKFGNLPHLAGLCFREQIKDAIPMTEFDVRVHEVITSTN</sequence>
<keyword evidence="7" id="KW-0479">Metal-binding</keyword>
<accession>T1L3X8</accession>
<dbReference type="GO" id="GO:0030272">
    <property type="term" value="F:5-formyltetrahydrofolate cyclo-ligase activity"/>
    <property type="evidence" value="ECO:0007669"/>
    <property type="project" value="UniProtKB-EC"/>
</dbReference>
<dbReference type="InterPro" id="IPR002698">
    <property type="entry name" value="FTHF_cligase"/>
</dbReference>
<dbReference type="FunFam" id="3.40.50.10420:FF:000007">
    <property type="entry name" value="5-formyltetrahydrofolate cyclo-ligase"/>
    <property type="match status" value="1"/>
</dbReference>
<dbReference type="eggNOG" id="KOG3093">
    <property type="taxonomic scope" value="Eukaryota"/>
</dbReference>
<dbReference type="HOGENOM" id="CLU_066245_2_1_1"/>
<dbReference type="GO" id="GO:0009396">
    <property type="term" value="P:folic acid-containing compound biosynthetic process"/>
    <property type="evidence" value="ECO:0007669"/>
    <property type="project" value="TreeGrafter"/>
</dbReference>
<keyword evidence="7" id="KW-0460">Magnesium</keyword>
<reference evidence="8" key="2">
    <citation type="submission" date="2015-06" db="UniProtKB">
        <authorList>
            <consortium name="EnsemblMetazoa"/>
        </authorList>
    </citation>
    <scope>IDENTIFICATION</scope>
</reference>
<dbReference type="GO" id="GO:0005524">
    <property type="term" value="F:ATP binding"/>
    <property type="evidence" value="ECO:0007669"/>
    <property type="project" value="UniProtKB-KW"/>
</dbReference>
<dbReference type="OMA" id="STIYPCQ"/>
<dbReference type="GO" id="GO:0005739">
    <property type="term" value="C:mitochondrion"/>
    <property type="evidence" value="ECO:0007669"/>
    <property type="project" value="TreeGrafter"/>
</dbReference>
<dbReference type="Pfam" id="PF01812">
    <property type="entry name" value="5-FTHF_cyc-lig"/>
    <property type="match status" value="1"/>
</dbReference>
<evidence type="ECO:0000256" key="4">
    <source>
        <dbReference type="ARBA" id="ARBA00036539"/>
    </source>
</evidence>
<dbReference type="OrthoDB" id="2015992at2759"/>
<reference evidence="9" key="1">
    <citation type="submission" date="2011-08" db="EMBL/GenBank/DDBJ databases">
        <authorList>
            <person name="Rombauts S."/>
        </authorList>
    </citation>
    <scope>NUCLEOTIDE SEQUENCE</scope>
    <source>
        <strain evidence="9">London</strain>
    </source>
</reference>
<feature type="binding site" evidence="6">
    <location>
        <position position="56"/>
    </location>
    <ligand>
        <name>substrate</name>
    </ligand>
</feature>
<evidence type="ECO:0000313" key="8">
    <source>
        <dbReference type="EnsemblMetazoa" id="tetur37g00070.1"/>
    </source>
</evidence>
<dbReference type="EC" id="6.3.3.2" evidence="5 7"/>
<dbReference type="AlphaFoldDB" id="T1L3X8"/>
<evidence type="ECO:0000256" key="5">
    <source>
        <dbReference type="ARBA" id="ARBA00038966"/>
    </source>
</evidence>
<evidence type="ECO:0000256" key="3">
    <source>
        <dbReference type="ARBA" id="ARBA00022840"/>
    </source>
</evidence>
<organism evidence="8 9">
    <name type="scientific">Tetranychus urticae</name>
    <name type="common">Two-spotted spider mite</name>
    <dbReference type="NCBI Taxonomy" id="32264"/>
    <lineage>
        <taxon>Eukaryota</taxon>
        <taxon>Metazoa</taxon>
        <taxon>Ecdysozoa</taxon>
        <taxon>Arthropoda</taxon>
        <taxon>Chelicerata</taxon>
        <taxon>Arachnida</taxon>
        <taxon>Acari</taxon>
        <taxon>Acariformes</taxon>
        <taxon>Trombidiformes</taxon>
        <taxon>Prostigmata</taxon>
        <taxon>Eleutherengona</taxon>
        <taxon>Raphignathae</taxon>
        <taxon>Tetranychoidea</taxon>
        <taxon>Tetranychidae</taxon>
        <taxon>Tetranychus</taxon>
    </lineage>
</organism>
<dbReference type="PIRSF" id="PIRSF006806">
    <property type="entry name" value="FTHF_cligase"/>
    <property type="match status" value="1"/>
</dbReference>
<comment type="cofactor">
    <cofactor evidence="7">
        <name>Mg(2+)</name>
        <dbReference type="ChEBI" id="CHEBI:18420"/>
    </cofactor>
</comment>
<evidence type="ECO:0000256" key="1">
    <source>
        <dbReference type="ARBA" id="ARBA00010638"/>
    </source>
</evidence>
<feature type="binding site" evidence="6">
    <location>
        <begin position="10"/>
        <end position="14"/>
    </location>
    <ligand>
        <name>ATP</name>
        <dbReference type="ChEBI" id="CHEBI:30616"/>
    </ligand>
</feature>
<dbReference type="GO" id="GO:0046872">
    <property type="term" value="F:metal ion binding"/>
    <property type="evidence" value="ECO:0007669"/>
    <property type="project" value="UniProtKB-KW"/>
</dbReference>